<comment type="caution">
    <text evidence="2">The sequence shown here is derived from an EMBL/GenBank/DDBJ whole genome shotgun (WGS) entry which is preliminary data.</text>
</comment>
<evidence type="ECO:0000313" key="3">
    <source>
        <dbReference type="Proteomes" id="UP000240509"/>
    </source>
</evidence>
<proteinExistence type="predicted"/>
<dbReference type="EMBL" id="PZJJ01000015">
    <property type="protein sequence ID" value="PTL38662.1"/>
    <property type="molecule type" value="Genomic_DNA"/>
</dbReference>
<name>A0A2T4U5I2_9BACI</name>
<accession>A0A2T4U5I2</accession>
<protein>
    <submittedName>
        <fullName evidence="2">Uncharacterized protein</fullName>
    </submittedName>
</protein>
<keyword evidence="1" id="KW-0472">Membrane</keyword>
<evidence type="ECO:0000256" key="1">
    <source>
        <dbReference type="SAM" id="Phobius"/>
    </source>
</evidence>
<feature type="transmembrane region" description="Helical" evidence="1">
    <location>
        <begin position="51"/>
        <end position="72"/>
    </location>
</feature>
<evidence type="ECO:0000313" key="2">
    <source>
        <dbReference type="EMBL" id="PTL38662.1"/>
    </source>
</evidence>
<feature type="transmembrane region" description="Helical" evidence="1">
    <location>
        <begin position="12"/>
        <end position="31"/>
    </location>
</feature>
<dbReference type="RefSeq" id="WP_107585074.1">
    <property type="nucleotide sequence ID" value="NZ_PZJJ01000015.1"/>
</dbReference>
<gene>
    <name evidence="2" type="ORF">C6Y45_09920</name>
</gene>
<keyword evidence="1" id="KW-1133">Transmembrane helix</keyword>
<dbReference type="Proteomes" id="UP000240509">
    <property type="component" value="Unassembled WGS sequence"/>
</dbReference>
<keyword evidence="3" id="KW-1185">Reference proteome</keyword>
<keyword evidence="1" id="KW-0812">Transmembrane</keyword>
<sequence>MYQTKTYTVEKLWTAFLYTFFLGLLFPSAAGSGMYEIGFPASWAYYDGVRVNYNLIGFFLNLALIYWIVTLLHKPVFSLLRRLDKNKYASFNH</sequence>
<organism evidence="2 3">
    <name type="scientific">Alkalicoccus saliphilus</name>
    <dbReference type="NCBI Taxonomy" id="200989"/>
    <lineage>
        <taxon>Bacteria</taxon>
        <taxon>Bacillati</taxon>
        <taxon>Bacillota</taxon>
        <taxon>Bacilli</taxon>
        <taxon>Bacillales</taxon>
        <taxon>Bacillaceae</taxon>
        <taxon>Alkalicoccus</taxon>
    </lineage>
</organism>
<dbReference type="AlphaFoldDB" id="A0A2T4U5I2"/>
<reference evidence="2 3" key="1">
    <citation type="submission" date="2018-03" db="EMBL/GenBank/DDBJ databases">
        <title>Alkalicoccus saliphilus sp. nov., isolated from a mineral pool.</title>
        <authorList>
            <person name="Zhao B."/>
        </authorList>
    </citation>
    <scope>NUCLEOTIDE SEQUENCE [LARGE SCALE GENOMIC DNA]</scope>
    <source>
        <strain evidence="2 3">6AG</strain>
    </source>
</reference>